<dbReference type="InterPro" id="IPR043128">
    <property type="entry name" value="Rev_trsase/Diguanyl_cyclase"/>
</dbReference>
<dbReference type="CDD" id="cd00130">
    <property type="entry name" value="PAS"/>
    <property type="match status" value="1"/>
</dbReference>
<protein>
    <submittedName>
        <fullName evidence="5">Diguanylate cyclase (GGDEF) domain-containing protein</fullName>
    </submittedName>
</protein>
<dbReference type="InterPro" id="IPR035965">
    <property type="entry name" value="PAS-like_dom_sf"/>
</dbReference>
<dbReference type="SUPFAM" id="SSF55073">
    <property type="entry name" value="Nucleotide cyclase"/>
    <property type="match status" value="1"/>
</dbReference>
<dbReference type="STRING" id="604088.SAMN04488060_0807"/>
<keyword evidence="6" id="KW-1185">Reference proteome</keyword>
<dbReference type="SMART" id="SM00091">
    <property type="entry name" value="PAS"/>
    <property type="match status" value="1"/>
</dbReference>
<dbReference type="SUPFAM" id="SSF103473">
    <property type="entry name" value="MFS general substrate transporter"/>
    <property type="match status" value="1"/>
</dbReference>
<keyword evidence="1" id="KW-0175">Coiled coil</keyword>
<dbReference type="Gene3D" id="3.30.450.20">
    <property type="entry name" value="PAS domain"/>
    <property type="match status" value="1"/>
</dbReference>
<proteinExistence type="predicted"/>
<feature type="transmembrane region" description="Helical" evidence="2">
    <location>
        <begin position="69"/>
        <end position="86"/>
    </location>
</feature>
<dbReference type="CDD" id="cd01948">
    <property type="entry name" value="EAL"/>
    <property type="match status" value="1"/>
</dbReference>
<dbReference type="PROSITE" id="PS50887">
    <property type="entry name" value="GGDEF"/>
    <property type="match status" value="1"/>
</dbReference>
<organism evidence="5 6">
    <name type="scientific">Qipengyuania nanhaisediminis</name>
    <dbReference type="NCBI Taxonomy" id="604088"/>
    <lineage>
        <taxon>Bacteria</taxon>
        <taxon>Pseudomonadati</taxon>
        <taxon>Pseudomonadota</taxon>
        <taxon>Alphaproteobacteria</taxon>
        <taxon>Sphingomonadales</taxon>
        <taxon>Erythrobacteraceae</taxon>
        <taxon>Qipengyuania</taxon>
    </lineage>
</organism>
<dbReference type="InterPro" id="IPR013656">
    <property type="entry name" value="PAS_4"/>
</dbReference>
<dbReference type="InterPro" id="IPR029787">
    <property type="entry name" value="Nucleotide_cyclase"/>
</dbReference>
<feature type="coiled-coil region" evidence="1">
    <location>
        <begin position="501"/>
        <end position="528"/>
    </location>
</feature>
<dbReference type="PROSITE" id="PS50883">
    <property type="entry name" value="EAL"/>
    <property type="match status" value="1"/>
</dbReference>
<dbReference type="AlphaFoldDB" id="A0A1I5L7W1"/>
<dbReference type="PANTHER" id="PTHR44757:SF2">
    <property type="entry name" value="BIOFILM ARCHITECTURE MAINTENANCE PROTEIN MBAA"/>
    <property type="match status" value="1"/>
</dbReference>
<dbReference type="NCBIfam" id="TIGR00254">
    <property type="entry name" value="GGDEF"/>
    <property type="match status" value="1"/>
</dbReference>
<dbReference type="SUPFAM" id="SSF141868">
    <property type="entry name" value="EAL domain-like"/>
    <property type="match status" value="1"/>
</dbReference>
<feature type="transmembrane region" description="Helical" evidence="2">
    <location>
        <begin position="107"/>
        <end position="128"/>
    </location>
</feature>
<feature type="transmembrane region" description="Helical" evidence="2">
    <location>
        <begin position="158"/>
        <end position="176"/>
    </location>
</feature>
<feature type="domain" description="EAL" evidence="3">
    <location>
        <begin position="515"/>
        <end position="765"/>
    </location>
</feature>
<evidence type="ECO:0000313" key="5">
    <source>
        <dbReference type="EMBL" id="SFO93347.1"/>
    </source>
</evidence>
<keyword evidence="2" id="KW-0812">Transmembrane</keyword>
<dbReference type="SMART" id="SM00267">
    <property type="entry name" value="GGDEF"/>
    <property type="match status" value="1"/>
</dbReference>
<dbReference type="SMART" id="SM00052">
    <property type="entry name" value="EAL"/>
    <property type="match status" value="1"/>
</dbReference>
<keyword evidence="2" id="KW-0472">Membrane</keyword>
<dbReference type="InterPro" id="IPR035919">
    <property type="entry name" value="EAL_sf"/>
</dbReference>
<dbReference type="SUPFAM" id="SSF55785">
    <property type="entry name" value="PYP-like sensor domain (PAS domain)"/>
    <property type="match status" value="1"/>
</dbReference>
<dbReference type="PANTHER" id="PTHR44757">
    <property type="entry name" value="DIGUANYLATE CYCLASE DGCP"/>
    <property type="match status" value="1"/>
</dbReference>
<dbReference type="Gene3D" id="3.30.70.270">
    <property type="match status" value="1"/>
</dbReference>
<feature type="transmembrane region" description="Helical" evidence="2">
    <location>
        <begin position="134"/>
        <end position="151"/>
    </location>
</feature>
<accession>A0A1I5L7W1</accession>
<dbReference type="InterPro" id="IPR036259">
    <property type="entry name" value="MFS_trans_sf"/>
</dbReference>
<dbReference type="GO" id="GO:0003824">
    <property type="term" value="F:catalytic activity"/>
    <property type="evidence" value="ECO:0007669"/>
    <property type="project" value="UniProtKB-ARBA"/>
</dbReference>
<dbReference type="InterPro" id="IPR000014">
    <property type="entry name" value="PAS"/>
</dbReference>
<dbReference type="FunFam" id="3.30.70.270:FF:000001">
    <property type="entry name" value="Diguanylate cyclase domain protein"/>
    <property type="match status" value="1"/>
</dbReference>
<gene>
    <name evidence="5" type="ORF">SAMN04488060_0807</name>
</gene>
<dbReference type="Pfam" id="PF00990">
    <property type="entry name" value="GGDEF"/>
    <property type="match status" value="1"/>
</dbReference>
<dbReference type="Pfam" id="PF00563">
    <property type="entry name" value="EAL"/>
    <property type="match status" value="1"/>
</dbReference>
<sequence length="795" mass="87813">MQGDTRGEAREPGAELGKPTAISEEVRRLLLVRRMRAVIAGNTLATAAALASAAVLIVGFDEAKWRTPLLFWAIIAALAFALRAYFFATLDPDENDGEALTRDYRRVTGWMIVTSALWAVGFVLFALIAQGLEIALLGVVGTAMLVGVLLIHRAVPFAGYVHIALLLSALIAAAWLSVGAQSLPIALVLVIYAIALWTAVGRMDAAFQAAIAADVEREEARATVAMLLNDYEEQSTDWLWIIDRHGNLREVSERFANACARDPETLEGSSILDLVEPGEGRDQLSQHIINTHAFRDIAVSVSIDGAPRYWQLSARPRSDGSMSGVARDVTADRLIEERVTQMAHYDSLTNLANRYLFNERLRELLGDSRSSGANVALFYLDLDDFKAINDTRGHLVGDRLLREVAERLACEVRDEDTVARLGGDEFAVLIETRAGDGMLIERAHRFLSVVRAPYEIDGHSYKVSTSVGVARCHDGDCDAEELMRRADLALYAAKNKGRDNLAIFEHSLDQQARERRSLEADLGEALALDQLRLHFQPIIELETGQATGYEALLRWYHPERGVLGPGEFLSIAEETGLIMPIGDWVIRTALAETVDWAGDFRVAINLSTTQVADPRIVATLSQALRETDFPAHRVELEITEHVLMDQSDANRDTLLKMREMGLRIALDDFGTGFSSLAYLRRFPFDRIKIDRTFVRDLTSDIGSQAIVSTITRLAEAMDMETTAEGVEDRRQLDLLRKLGVKEAQGFLISKPLLAEKISATTIKAEEVAEAPVEKAVIDYRQARKAALKRRGGQAA</sequence>
<dbReference type="InterPro" id="IPR001633">
    <property type="entry name" value="EAL_dom"/>
</dbReference>
<feature type="domain" description="GGDEF" evidence="4">
    <location>
        <begin position="373"/>
        <end position="506"/>
    </location>
</feature>
<feature type="transmembrane region" description="Helical" evidence="2">
    <location>
        <begin position="37"/>
        <end position="57"/>
    </location>
</feature>
<dbReference type="EMBL" id="FOWZ01000001">
    <property type="protein sequence ID" value="SFO93347.1"/>
    <property type="molecule type" value="Genomic_DNA"/>
</dbReference>
<evidence type="ECO:0000256" key="2">
    <source>
        <dbReference type="SAM" id="Phobius"/>
    </source>
</evidence>
<dbReference type="InterPro" id="IPR052155">
    <property type="entry name" value="Biofilm_reg_signaling"/>
</dbReference>
<evidence type="ECO:0000259" key="4">
    <source>
        <dbReference type="PROSITE" id="PS50887"/>
    </source>
</evidence>
<dbReference type="Proteomes" id="UP000199331">
    <property type="component" value="Unassembled WGS sequence"/>
</dbReference>
<dbReference type="CDD" id="cd01949">
    <property type="entry name" value="GGDEF"/>
    <property type="match status" value="1"/>
</dbReference>
<evidence type="ECO:0000313" key="6">
    <source>
        <dbReference type="Proteomes" id="UP000199331"/>
    </source>
</evidence>
<dbReference type="Gene3D" id="3.20.20.450">
    <property type="entry name" value="EAL domain"/>
    <property type="match status" value="1"/>
</dbReference>
<keyword evidence="2" id="KW-1133">Transmembrane helix</keyword>
<dbReference type="OrthoDB" id="9790882at2"/>
<dbReference type="InterPro" id="IPR000160">
    <property type="entry name" value="GGDEF_dom"/>
</dbReference>
<evidence type="ECO:0000259" key="3">
    <source>
        <dbReference type="PROSITE" id="PS50883"/>
    </source>
</evidence>
<reference evidence="6" key="1">
    <citation type="submission" date="2016-10" db="EMBL/GenBank/DDBJ databases">
        <authorList>
            <person name="Varghese N."/>
            <person name="Submissions S."/>
        </authorList>
    </citation>
    <scope>NUCLEOTIDE SEQUENCE [LARGE SCALE GENOMIC DNA]</scope>
    <source>
        <strain evidence="6">CGMCC 1.7715</strain>
    </source>
</reference>
<dbReference type="Pfam" id="PF08448">
    <property type="entry name" value="PAS_4"/>
    <property type="match status" value="1"/>
</dbReference>
<evidence type="ECO:0000256" key="1">
    <source>
        <dbReference type="SAM" id="Coils"/>
    </source>
</evidence>
<name>A0A1I5L7W1_9SPHN</name>